<feature type="site" description="Important for catalytic activity" evidence="7">
    <location>
        <position position="240"/>
    </location>
</feature>
<keyword evidence="5 7" id="KW-0456">Lyase</keyword>
<evidence type="ECO:0000256" key="3">
    <source>
        <dbReference type="ARBA" id="ARBA00022989"/>
    </source>
</evidence>
<sequence>MKGKIMYARGFSRKSKKFNVFFRLSLLAALFVIFTTLGLWLAVRVSLMPVNAANDVEVSVTVPKNASTARVADLLAERGIIRSALAFRLYARVNGLDGNLKPGSYQLSSAMSVSGILQELIKGPPDRVKITVPEGYTVEQIAGLLEEKGVVTRKEFLQAVSRRWDYSFLDSAAVGRWGLDGYLYPDTYYLGTNTGAEKIVAMMLQKFEQVITEHDYARRAAARGLTLHEAVTIASMVEREARVDSERARIAGVIFNRLRLGMPLQIDATVRYALSKPKEKLLYKDLEVDSPYNTYKTSGLPPGPIANPGWPSMQAVIAPEENDYLYYVAKPDGTHAFARTLAGHNRNIEKYR</sequence>
<evidence type="ECO:0000256" key="6">
    <source>
        <dbReference type="ARBA" id="ARBA00023316"/>
    </source>
</evidence>
<dbReference type="Proteomes" id="UP000199584">
    <property type="component" value="Unassembled WGS sequence"/>
</dbReference>
<comment type="catalytic activity">
    <reaction evidence="7">
        <text>a peptidoglycan chain = a peptidoglycan chain with N-acetyl-1,6-anhydromuramyl-[peptide] at the reducing end + a peptidoglycan chain with N-acetylglucosamine at the non-reducing end.</text>
        <dbReference type="EC" id="4.2.2.29"/>
    </reaction>
</comment>
<dbReference type="AlphaFoldDB" id="A0A1I6DBW7"/>
<name>A0A1I6DBW7_9FIRM</name>
<proteinExistence type="inferred from homology"/>
<dbReference type="GO" id="GO:0008932">
    <property type="term" value="F:lytic endotransglycosylase activity"/>
    <property type="evidence" value="ECO:0007669"/>
    <property type="project" value="UniProtKB-UniRule"/>
</dbReference>
<dbReference type="GO" id="GO:0009252">
    <property type="term" value="P:peptidoglycan biosynthetic process"/>
    <property type="evidence" value="ECO:0007669"/>
    <property type="project" value="UniProtKB-UniRule"/>
</dbReference>
<dbReference type="EC" id="4.2.2.29" evidence="7"/>
<evidence type="ECO:0000256" key="4">
    <source>
        <dbReference type="ARBA" id="ARBA00023136"/>
    </source>
</evidence>
<keyword evidence="3 7" id="KW-1133">Transmembrane helix</keyword>
<dbReference type="HAMAP" id="MF_02065">
    <property type="entry name" value="MltG"/>
    <property type="match status" value="1"/>
</dbReference>
<dbReference type="Gene3D" id="3.30.160.60">
    <property type="entry name" value="Classic Zinc Finger"/>
    <property type="match status" value="1"/>
</dbReference>
<dbReference type="InterPro" id="IPR003770">
    <property type="entry name" value="MLTG-like"/>
</dbReference>
<keyword evidence="4 7" id="KW-0472">Membrane</keyword>
<dbReference type="Gene3D" id="3.30.1490.480">
    <property type="entry name" value="Endolytic murein transglycosylase"/>
    <property type="match status" value="2"/>
</dbReference>
<dbReference type="GO" id="GO:0071555">
    <property type="term" value="P:cell wall organization"/>
    <property type="evidence" value="ECO:0007669"/>
    <property type="project" value="UniProtKB-KW"/>
</dbReference>
<keyword evidence="9" id="KW-1185">Reference proteome</keyword>
<dbReference type="RefSeq" id="WP_245779676.1">
    <property type="nucleotide sequence ID" value="NZ_FOYM01000008.1"/>
</dbReference>
<dbReference type="STRING" id="39060.SAMN05660706_108101"/>
<keyword evidence="2 7" id="KW-0812">Transmembrane</keyword>
<gene>
    <name evidence="7" type="primary">mltG</name>
    <name evidence="8" type="ORF">SAMN05660706_108101</name>
</gene>
<dbReference type="Pfam" id="PF02618">
    <property type="entry name" value="YceG"/>
    <property type="match status" value="1"/>
</dbReference>
<dbReference type="PANTHER" id="PTHR30518">
    <property type="entry name" value="ENDOLYTIC MUREIN TRANSGLYCOSYLASE"/>
    <property type="match status" value="1"/>
</dbReference>
<evidence type="ECO:0000256" key="2">
    <source>
        <dbReference type="ARBA" id="ARBA00022692"/>
    </source>
</evidence>
<evidence type="ECO:0000313" key="9">
    <source>
        <dbReference type="Proteomes" id="UP000199584"/>
    </source>
</evidence>
<comment type="similarity">
    <text evidence="7">Belongs to the transglycosylase MltG family.</text>
</comment>
<organism evidence="8 9">
    <name type="scientific">Desulfoscipio geothermicus DSM 3669</name>
    <dbReference type="NCBI Taxonomy" id="1121426"/>
    <lineage>
        <taxon>Bacteria</taxon>
        <taxon>Bacillati</taxon>
        <taxon>Bacillota</taxon>
        <taxon>Clostridia</taxon>
        <taxon>Eubacteriales</taxon>
        <taxon>Desulfallaceae</taxon>
        <taxon>Desulfoscipio</taxon>
    </lineage>
</organism>
<dbReference type="PANTHER" id="PTHR30518:SF2">
    <property type="entry name" value="ENDOLYTIC MUREIN TRANSGLYCOSYLASE"/>
    <property type="match status" value="1"/>
</dbReference>
<evidence type="ECO:0000256" key="5">
    <source>
        <dbReference type="ARBA" id="ARBA00023239"/>
    </source>
</evidence>
<protein>
    <recommendedName>
        <fullName evidence="7">Endolytic murein transglycosylase</fullName>
        <ecNumber evidence="7">4.2.2.29</ecNumber>
    </recommendedName>
    <alternativeName>
        <fullName evidence="7">Peptidoglycan lytic transglycosylase</fullName>
    </alternativeName>
    <alternativeName>
        <fullName evidence="7">Peptidoglycan polymerization terminase</fullName>
    </alternativeName>
</protein>
<dbReference type="EMBL" id="FOYM01000008">
    <property type="protein sequence ID" value="SFR02945.1"/>
    <property type="molecule type" value="Genomic_DNA"/>
</dbReference>
<comment type="function">
    <text evidence="7">Functions as a peptidoglycan terminase that cleaves nascent peptidoglycan strands endolytically to terminate their elongation.</text>
</comment>
<accession>A0A1I6DBW7</accession>
<dbReference type="GO" id="GO:0005886">
    <property type="term" value="C:plasma membrane"/>
    <property type="evidence" value="ECO:0007669"/>
    <property type="project" value="UniProtKB-UniRule"/>
</dbReference>
<keyword evidence="6 7" id="KW-0961">Cell wall biogenesis/degradation</keyword>
<evidence type="ECO:0000256" key="1">
    <source>
        <dbReference type="ARBA" id="ARBA00022475"/>
    </source>
</evidence>
<evidence type="ECO:0000313" key="8">
    <source>
        <dbReference type="EMBL" id="SFR02945.1"/>
    </source>
</evidence>
<reference evidence="9" key="1">
    <citation type="submission" date="2016-10" db="EMBL/GenBank/DDBJ databases">
        <authorList>
            <person name="Varghese N."/>
            <person name="Submissions S."/>
        </authorList>
    </citation>
    <scope>NUCLEOTIDE SEQUENCE [LARGE SCALE GENOMIC DNA]</scope>
    <source>
        <strain evidence="9">DSM 3669</strain>
    </source>
</reference>
<dbReference type="NCBIfam" id="TIGR00247">
    <property type="entry name" value="endolytic transglycosylase MltG"/>
    <property type="match status" value="1"/>
</dbReference>
<dbReference type="CDD" id="cd08010">
    <property type="entry name" value="MltG_like"/>
    <property type="match status" value="1"/>
</dbReference>
<evidence type="ECO:0000256" key="7">
    <source>
        <dbReference type="HAMAP-Rule" id="MF_02065"/>
    </source>
</evidence>
<keyword evidence="1 7" id="KW-1003">Cell membrane</keyword>